<gene>
    <name evidence="2" type="ORF">SAMN02746041_00149</name>
</gene>
<dbReference type="PANTHER" id="PTHR33525:SF3">
    <property type="entry name" value="RIBONUCLEASE Y"/>
    <property type="match status" value="1"/>
</dbReference>
<feature type="domain" description="HDOD" evidence="1">
    <location>
        <begin position="27"/>
        <end position="222"/>
    </location>
</feature>
<organism evidence="2 3">
    <name type="scientific">Desulfacinum hydrothermale DSM 13146</name>
    <dbReference type="NCBI Taxonomy" id="1121390"/>
    <lineage>
        <taxon>Bacteria</taxon>
        <taxon>Pseudomonadati</taxon>
        <taxon>Thermodesulfobacteriota</taxon>
        <taxon>Syntrophobacteria</taxon>
        <taxon>Syntrophobacterales</taxon>
        <taxon>Syntrophobacteraceae</taxon>
        <taxon>Desulfacinum</taxon>
    </lineage>
</organism>
<dbReference type="AlphaFoldDB" id="A0A1W1WYB9"/>
<protein>
    <submittedName>
        <fullName evidence="2">HD-like signal output (HDOD) domain, no enzymatic activity</fullName>
    </submittedName>
</protein>
<dbReference type="InterPro" id="IPR013976">
    <property type="entry name" value="HDOD"/>
</dbReference>
<accession>A0A1W1WYB9</accession>
<proteinExistence type="predicted"/>
<dbReference type="Proteomes" id="UP000192783">
    <property type="component" value="Unassembled WGS sequence"/>
</dbReference>
<keyword evidence="3" id="KW-1185">Reference proteome</keyword>
<sequence>MGLFAKLRRHAAVATGNFAAMFQKVEIPPLPAAVSRLVAEANKPEPDFDVLAELISSTTGLAAKVIQTVNSPLYGLQRPVTNVRQAVTFLGIRNIRSLALAYATMSALPSPRDSLFDEEAFWADSLLHALLARALCAKRFQGSAEDAFTAGLLAHVALPVLLTVWGDYYRPIVSRWGEASVRLSALERGHFGWDHAQAGAWIVQYWEFPEELVCYIGAHNLDLDDLERYELQETVALPLAVAALAPSLLKTDPERIRAFRESACRRLGLDPATLAARLEEVKDSFHALMGLFGLQVRGAEPYFQALETAQEAVEEVGHAC</sequence>
<dbReference type="SUPFAM" id="SSF109604">
    <property type="entry name" value="HD-domain/PDEase-like"/>
    <property type="match status" value="1"/>
</dbReference>
<dbReference type="PANTHER" id="PTHR33525">
    <property type="match status" value="1"/>
</dbReference>
<evidence type="ECO:0000259" key="1">
    <source>
        <dbReference type="PROSITE" id="PS51833"/>
    </source>
</evidence>
<dbReference type="PROSITE" id="PS51833">
    <property type="entry name" value="HDOD"/>
    <property type="match status" value="1"/>
</dbReference>
<reference evidence="2 3" key="1">
    <citation type="submission" date="2017-04" db="EMBL/GenBank/DDBJ databases">
        <authorList>
            <person name="Afonso C.L."/>
            <person name="Miller P.J."/>
            <person name="Scott M.A."/>
            <person name="Spackman E."/>
            <person name="Goraichik I."/>
            <person name="Dimitrov K.M."/>
            <person name="Suarez D.L."/>
            <person name="Swayne D.E."/>
        </authorList>
    </citation>
    <scope>NUCLEOTIDE SEQUENCE [LARGE SCALE GENOMIC DNA]</scope>
    <source>
        <strain evidence="2 3">DSM 13146</strain>
    </source>
</reference>
<dbReference type="InterPro" id="IPR052340">
    <property type="entry name" value="RNase_Y/CdgJ"/>
</dbReference>
<dbReference type="Gene3D" id="1.10.3210.10">
    <property type="entry name" value="Hypothetical protein af1432"/>
    <property type="match status" value="1"/>
</dbReference>
<evidence type="ECO:0000313" key="2">
    <source>
        <dbReference type="EMBL" id="SMC16726.1"/>
    </source>
</evidence>
<evidence type="ECO:0000313" key="3">
    <source>
        <dbReference type="Proteomes" id="UP000192783"/>
    </source>
</evidence>
<name>A0A1W1WYB9_9BACT</name>
<dbReference type="Pfam" id="PF08668">
    <property type="entry name" value="HDOD"/>
    <property type="match status" value="1"/>
</dbReference>
<dbReference type="EMBL" id="FWXF01000001">
    <property type="protein sequence ID" value="SMC16726.1"/>
    <property type="molecule type" value="Genomic_DNA"/>
</dbReference>
<dbReference type="STRING" id="1121390.SAMN02746041_00149"/>